<dbReference type="GO" id="GO:0072686">
    <property type="term" value="C:mitotic spindle"/>
    <property type="evidence" value="ECO:0007669"/>
    <property type="project" value="TreeGrafter"/>
</dbReference>
<comment type="subcellular location">
    <subcellularLocation>
        <location evidence="1">Cytoplasm</location>
        <location evidence="1">Cytoskeleton</location>
    </subcellularLocation>
</comment>
<dbReference type="InterPro" id="IPR047149">
    <property type="entry name" value="KIF11-like"/>
</dbReference>
<dbReference type="GO" id="GO:0008574">
    <property type="term" value="F:plus-end-directed microtubule motor activity"/>
    <property type="evidence" value="ECO:0007669"/>
    <property type="project" value="TreeGrafter"/>
</dbReference>
<dbReference type="EMBL" id="BDSA01000002">
    <property type="protein sequence ID" value="GBE59997.1"/>
    <property type="molecule type" value="Genomic_DNA"/>
</dbReference>
<keyword evidence="5" id="KW-0175">Coiled coil</keyword>
<feature type="coiled-coil region" evidence="5">
    <location>
        <begin position="481"/>
        <end position="508"/>
    </location>
</feature>
<feature type="coiled-coil region" evidence="5">
    <location>
        <begin position="5"/>
        <end position="32"/>
    </location>
</feature>
<dbReference type="PANTHER" id="PTHR47970:SF12">
    <property type="entry name" value="KINESIN FAMILY MEMBER 11"/>
    <property type="match status" value="1"/>
</dbReference>
<gene>
    <name evidence="7" type="ORF">BOVATA_014900</name>
</gene>
<evidence type="ECO:0000256" key="4">
    <source>
        <dbReference type="ARBA" id="ARBA00023212"/>
    </source>
</evidence>
<dbReference type="GO" id="GO:0005876">
    <property type="term" value="C:spindle microtubule"/>
    <property type="evidence" value="ECO:0007669"/>
    <property type="project" value="TreeGrafter"/>
</dbReference>
<dbReference type="RefSeq" id="XP_028866240.1">
    <property type="nucleotide sequence ID" value="XM_029010407.1"/>
</dbReference>
<protein>
    <recommendedName>
        <fullName evidence="9">Extracellular matrix-binding ebh</fullName>
    </recommendedName>
</protein>
<dbReference type="PANTHER" id="PTHR47970">
    <property type="entry name" value="KINESIN-LIKE PROTEIN KIF11"/>
    <property type="match status" value="1"/>
</dbReference>
<dbReference type="GO" id="GO:0090307">
    <property type="term" value="P:mitotic spindle assembly"/>
    <property type="evidence" value="ECO:0007669"/>
    <property type="project" value="TreeGrafter"/>
</dbReference>
<dbReference type="GeneID" id="39873767"/>
<feature type="region of interest" description="Disordered" evidence="6">
    <location>
        <begin position="136"/>
        <end position="155"/>
    </location>
</feature>
<proteinExistence type="predicted"/>
<dbReference type="VEuPathDB" id="PiroplasmaDB:BOVATA_014900"/>
<accession>A0A2H6KAG8</accession>
<organism evidence="7 8">
    <name type="scientific">Babesia ovata</name>
    <dbReference type="NCBI Taxonomy" id="189622"/>
    <lineage>
        <taxon>Eukaryota</taxon>
        <taxon>Sar</taxon>
        <taxon>Alveolata</taxon>
        <taxon>Apicomplexa</taxon>
        <taxon>Aconoidasida</taxon>
        <taxon>Piroplasmida</taxon>
        <taxon>Babesiidae</taxon>
        <taxon>Babesia</taxon>
    </lineage>
</organism>
<evidence type="ECO:0000256" key="6">
    <source>
        <dbReference type="SAM" id="MobiDB-lite"/>
    </source>
</evidence>
<dbReference type="GO" id="GO:0051231">
    <property type="term" value="P:spindle elongation"/>
    <property type="evidence" value="ECO:0007669"/>
    <property type="project" value="TreeGrafter"/>
</dbReference>
<reference evidence="7 8" key="1">
    <citation type="journal article" date="2017" name="BMC Genomics">
        <title>Whole-genome assembly of Babesia ovata and comparative genomics between closely related pathogens.</title>
        <authorList>
            <person name="Yamagishi J."/>
            <person name="Asada M."/>
            <person name="Hakimi H."/>
            <person name="Tanaka T.Q."/>
            <person name="Sugimoto C."/>
            <person name="Kawazu S."/>
        </authorList>
    </citation>
    <scope>NUCLEOTIDE SEQUENCE [LARGE SCALE GENOMIC DNA]</scope>
    <source>
        <strain evidence="7 8">Miyake</strain>
    </source>
</reference>
<evidence type="ECO:0000256" key="5">
    <source>
        <dbReference type="SAM" id="Coils"/>
    </source>
</evidence>
<evidence type="ECO:0000256" key="1">
    <source>
        <dbReference type="ARBA" id="ARBA00004245"/>
    </source>
</evidence>
<evidence type="ECO:0000313" key="7">
    <source>
        <dbReference type="EMBL" id="GBE59997.1"/>
    </source>
</evidence>
<keyword evidence="8" id="KW-1185">Reference proteome</keyword>
<evidence type="ECO:0000256" key="2">
    <source>
        <dbReference type="ARBA" id="ARBA00022490"/>
    </source>
</evidence>
<feature type="coiled-coil region" evidence="5">
    <location>
        <begin position="380"/>
        <end position="436"/>
    </location>
</feature>
<dbReference type="Proteomes" id="UP000236319">
    <property type="component" value="Unassembled WGS sequence"/>
</dbReference>
<keyword evidence="4" id="KW-0206">Cytoskeleton</keyword>
<dbReference type="AlphaFoldDB" id="A0A2H6KAG8"/>
<keyword evidence="2" id="KW-0963">Cytoplasm</keyword>
<evidence type="ECO:0000313" key="8">
    <source>
        <dbReference type="Proteomes" id="UP000236319"/>
    </source>
</evidence>
<sequence>MTNKINKLKSQNNFDENKLNKLQSDLSSHKSEVHNNTSKRDNALKDVHSRMVSLAELSVKLGQFIGNSDVITTVINNGIDSIINSDNDFKSLRNSPSSPVHPPAAVSDGLIKSVELDEKIEQYSQQIELLKPKIEQHKQQKMSVPDELNKSHESHQSKLDALQKLKSLNESLSSLNNNHDNNCKNLLTNLCSGLEKFLGYQETSKGYDGTGIVYSDLDRLCDGVMSFILQCLEGAKTLLHHYYPQIIDTIRELEGKIGKGSGVSGFCDAIGRVQAGLEGYERSMENLTNAVVGEEKEHKGTIKALKTKIEGNIKALRELNIDKFDDVVGKWYKSVTEGLDENVKNIGEAIKMVDGPLRNKVINDFEKIQTRIESLSVSAINDVKELKELSENVADELRELEGSVKGAVEERVNEYKKKLEEEFKNIQEQITAVERALTQVKSALDQWILKAKEVVQNAMQKVTDVVKILNGKNGDGKNTEKAAVEKAAEMLKDKAEKLMKAIDKAGTELASKVGSAENAVEELDKMLKQGLFKVKGLINKGLSNYVEKLAAAFAAGIEKADKYWYSGADKPGFTAFMSSFNAGTLEPNTHLGTWLRGIGNTNPDVGGGIERILYPLNSAQSQWKAESAKLTKALTDDLHGKVEEWLPKDATSGDSSEKVNLKSLTSYISRGTGSKHVLDEAIKSVKRDVKAKLDDIKYPEKAQTAITKDRISTAHSTFTEQFNKYIAAVEKLVHGDYSFSTKDHLNSYLVKLKRMLTEDVTLYSDVTKGLGEINTDIDKTLGTAITGNNKHTFKTLTADATKFLKTTIPQEVTKCINEIRRQVNTFVKQSIKNVKKDALDRYVTSRSNELAKVKDFVESQRVAIEKIIKKDRSNGVKDFLRELKKQLNEKICDIIMPHGTVTDGYKTVNVLATKLSPFFDKILHYTIDRLTQHTDIHSQVKVMSWVLKNFFTGLIEYSHFSHEVSTRVCELADKVDRVTPLELPDAGRPVLVALKSGVRRLVDELNKQYVSAYSMEQWKRGDAFDQNCASVLLTIIPTLNVTIDKLRSELEDSKNNWWNNKIHSDNALGNFLASNGFDVSTTDGQQNGELRNCDKIKGADIYEKMCETIKNADRVAHLQTCIETKDNIDNINLPVLTQCLSSHLEEYYKTSVLRVSYAVLVQWPPLQ</sequence>
<keyword evidence="3" id="KW-0505">Motor protein</keyword>
<comment type="caution">
    <text evidence="7">The sequence shown here is derived from an EMBL/GenBank/DDBJ whole genome shotgun (WGS) entry which is preliminary data.</text>
</comment>
<dbReference type="SUPFAM" id="SSF58113">
    <property type="entry name" value="Apolipoprotein A-I"/>
    <property type="match status" value="1"/>
</dbReference>
<evidence type="ECO:0008006" key="9">
    <source>
        <dbReference type="Google" id="ProtNLM"/>
    </source>
</evidence>
<evidence type="ECO:0000256" key="3">
    <source>
        <dbReference type="ARBA" id="ARBA00023175"/>
    </source>
</evidence>
<name>A0A2H6KAG8_9APIC</name>